<name>A0A1B0ZQ73_9RHOB</name>
<protein>
    <submittedName>
        <fullName evidence="2">HAD family hydrolase</fullName>
    </submittedName>
</protein>
<dbReference type="PANTHER" id="PTHR43316">
    <property type="entry name" value="HYDROLASE, HALOACID DELAHOGENASE-RELATED"/>
    <property type="match status" value="1"/>
</dbReference>
<dbReference type="Gene3D" id="1.10.150.240">
    <property type="entry name" value="Putative phosphatase, domain 2"/>
    <property type="match status" value="1"/>
</dbReference>
<dbReference type="GO" id="GO:0016787">
    <property type="term" value="F:hydrolase activity"/>
    <property type="evidence" value="ECO:0007669"/>
    <property type="project" value="UniProtKB-KW"/>
</dbReference>
<dbReference type="PANTHER" id="PTHR43316:SF8">
    <property type="entry name" value="HAD FAMILY HYDROLASE"/>
    <property type="match status" value="1"/>
</dbReference>
<evidence type="ECO:0000313" key="3">
    <source>
        <dbReference type="Proteomes" id="UP000092565"/>
    </source>
</evidence>
<dbReference type="InterPro" id="IPR023198">
    <property type="entry name" value="PGP-like_dom2"/>
</dbReference>
<dbReference type="Gene3D" id="3.40.50.1000">
    <property type="entry name" value="HAD superfamily/HAD-like"/>
    <property type="match status" value="1"/>
</dbReference>
<reference evidence="2 3" key="1">
    <citation type="submission" date="2016-04" db="EMBL/GenBank/DDBJ databases">
        <authorList>
            <person name="Evans L.H."/>
            <person name="Alamgir A."/>
            <person name="Owens N."/>
            <person name="Weber N.D."/>
            <person name="Virtaneva K."/>
            <person name="Barbian K."/>
            <person name="Babar A."/>
            <person name="Rosenke K."/>
        </authorList>
    </citation>
    <scope>NUCLEOTIDE SEQUENCE [LARGE SCALE GENOMIC DNA]</scope>
    <source>
        <strain evidence="2 3">JL2886</strain>
    </source>
</reference>
<evidence type="ECO:0000256" key="1">
    <source>
        <dbReference type="ARBA" id="ARBA00022801"/>
    </source>
</evidence>
<sequence length="240" mass="26743">MASVTRNLTTIGFDADDTLWHNERFFRVTQERFAELLQDHTPQDMGPDALAARLLEAEKRNLGRYGYGVKGFTLSMIETAIDVTESQVPASVIKELIVAGQMMLSYPIDLLPHAREAVEKLAGDYRIVLITKGDLLDQERKLAQSGLGDLFDGVEIVSEKTAPIYHDIFERHGTGAAQAMMVGNSMRSDVVPMIKAGGWGTYVPHGLIWEVEHAEAPERHPRYHEISDLGCLQDLIREIG</sequence>
<keyword evidence="3" id="KW-1185">Reference proteome</keyword>
<dbReference type="Pfam" id="PF00702">
    <property type="entry name" value="Hydrolase"/>
    <property type="match status" value="1"/>
</dbReference>
<evidence type="ECO:0000313" key="2">
    <source>
        <dbReference type="EMBL" id="ANP36271.1"/>
    </source>
</evidence>
<dbReference type="InterPro" id="IPR051540">
    <property type="entry name" value="S-2-haloacid_dehalogenase"/>
</dbReference>
<dbReference type="AlphaFoldDB" id="A0A1B0ZQ73"/>
<dbReference type="InterPro" id="IPR036412">
    <property type="entry name" value="HAD-like_sf"/>
</dbReference>
<dbReference type="EMBL" id="CP015124">
    <property type="protein sequence ID" value="ANP36271.1"/>
    <property type="molecule type" value="Genomic_DNA"/>
</dbReference>
<keyword evidence="1 2" id="KW-0378">Hydrolase</keyword>
<dbReference type="InterPro" id="IPR023214">
    <property type="entry name" value="HAD_sf"/>
</dbReference>
<dbReference type="CDD" id="cd07515">
    <property type="entry name" value="HAD-like"/>
    <property type="match status" value="1"/>
</dbReference>
<proteinExistence type="predicted"/>
<dbReference type="SUPFAM" id="SSF56784">
    <property type="entry name" value="HAD-like"/>
    <property type="match status" value="1"/>
</dbReference>
<gene>
    <name evidence="2" type="ORF">JL2886_01353</name>
</gene>
<accession>A0A1B0ZQ73</accession>
<dbReference type="Proteomes" id="UP000092565">
    <property type="component" value="Chromosome"/>
</dbReference>
<dbReference type="PATRIC" id="fig|60890.4.peg.1329"/>
<organism evidence="2 3">
    <name type="scientific">Phaeobacter gallaeciensis</name>
    <dbReference type="NCBI Taxonomy" id="60890"/>
    <lineage>
        <taxon>Bacteria</taxon>
        <taxon>Pseudomonadati</taxon>
        <taxon>Pseudomonadota</taxon>
        <taxon>Alphaproteobacteria</taxon>
        <taxon>Rhodobacterales</taxon>
        <taxon>Roseobacteraceae</taxon>
        <taxon>Phaeobacter</taxon>
    </lineage>
</organism>